<evidence type="ECO:0000313" key="9">
    <source>
        <dbReference type="Proteomes" id="UP000250140"/>
    </source>
</evidence>
<evidence type="ECO:0000256" key="1">
    <source>
        <dbReference type="ARBA" id="ARBA00004141"/>
    </source>
</evidence>
<feature type="transmembrane region" description="Helical" evidence="6">
    <location>
        <begin position="554"/>
        <end position="574"/>
    </location>
</feature>
<dbReference type="InterPro" id="IPR020846">
    <property type="entry name" value="MFS_dom"/>
</dbReference>
<feature type="compositionally biased region" description="Polar residues" evidence="5">
    <location>
        <begin position="831"/>
        <end position="842"/>
    </location>
</feature>
<feature type="transmembrane region" description="Helical" evidence="6">
    <location>
        <begin position="60"/>
        <end position="79"/>
    </location>
</feature>
<dbReference type="SUPFAM" id="SSF103473">
    <property type="entry name" value="MFS general substrate transporter"/>
    <property type="match status" value="1"/>
</dbReference>
<evidence type="ECO:0000259" key="7">
    <source>
        <dbReference type="PROSITE" id="PS50850"/>
    </source>
</evidence>
<comment type="subcellular location">
    <subcellularLocation>
        <location evidence="1">Membrane</location>
        <topology evidence="1">Multi-pass membrane protein</topology>
    </subcellularLocation>
</comment>
<dbReference type="InterPro" id="IPR036259">
    <property type="entry name" value="MFS_trans_sf"/>
</dbReference>
<keyword evidence="9" id="KW-1185">Reference proteome</keyword>
<evidence type="ECO:0000256" key="6">
    <source>
        <dbReference type="SAM" id="Phobius"/>
    </source>
</evidence>
<name>A0A8E2F382_9PEZI</name>
<sequence length="842" mass="93029">MVDQRHKRWIPRPWKDRIRIFDHLDVRKVDFLCSCSSLTHSKDFEEKKQAAYDRIDKDGFGYWTVFTAGAGFMTGAYDVRISTGDRTNTTNVNASQIFAVNMIVPMVSIVYWGNKIPPSAELSINMATLVGTFIGQVTVGVLGDRLGRKKMYGALLILIIVGTVGLALVSKGAANSVNILGWIVSWRILMGTGIGGDYPLSAVITAEFAPKRHRGRMLAAVFYAQPIGQLIACIVALIATASFHASISGTSKDVNPNSCTGPCLHATDEIWRWIVGFGAIPPAFAVLLRFWIPESPRYLLEVEGDPMGFEAADYLQDKYYTTSLSDEEGSNIPRSRVPHQNSTNADPPSDNTTNPNPPNENITNPNALNGNIAGDSFGENPLDRQPSSTAVPPSQKSTDIEMRDLGPAQSYLRTPEDPHNFPSGSSSHTRDTAVDTNDEIKSIDHSPLTVPVTPHDLLFKSKDSEVIVERAKSDQAGSGNVPVAEDHLEPTAPQGQTASMTITPTIRSGRPSKESWRQFLRGFRRYLFDEEPWTWKRLGLCLRLKDDHFFDGNWTDLAGTASAWFLLDFAFYFLTVNNPKLISKVWRTSSYSVVYPMLMQYSWRAMVSTNVGAIIGGAIFIKMARHRWNIQLYGFFILAGLLAIIGIVFIKLLNTTYFAAIIVLFCAANLFFDFGPNTSTFVIAAEVFPTKYRATCVGISAAGGKFGSIITQIFLSRLKIHGKGVNDPNSIWLGWALIIQAFVMLLGAFVTKIWLPNPCDINGRSRSLEDLGKGKRERLAMERREKEERRAAEQANSGRSQYTAPHRTTEPFQGPTLGTTRVSKAVPKAQTGPSTLSSLFTK</sequence>
<feature type="transmembrane region" description="Helical" evidence="6">
    <location>
        <begin position="656"/>
        <end position="674"/>
    </location>
</feature>
<feature type="transmembrane region" description="Helical" evidence="6">
    <location>
        <begin position="124"/>
        <end position="142"/>
    </location>
</feature>
<feature type="transmembrane region" description="Helical" evidence="6">
    <location>
        <begin position="270"/>
        <end position="292"/>
    </location>
</feature>
<dbReference type="InterPro" id="IPR005828">
    <property type="entry name" value="MFS_sugar_transport-like"/>
</dbReference>
<dbReference type="OrthoDB" id="433512at2759"/>
<feature type="transmembrane region" description="Helical" evidence="6">
    <location>
        <begin position="632"/>
        <end position="650"/>
    </location>
</feature>
<gene>
    <name evidence="8" type="ORF">AOQ84DRAFT_438965</name>
</gene>
<dbReference type="Pfam" id="PF00083">
    <property type="entry name" value="Sugar_tr"/>
    <property type="match status" value="2"/>
</dbReference>
<organism evidence="8 9">
    <name type="scientific">Glonium stellatum</name>
    <dbReference type="NCBI Taxonomy" id="574774"/>
    <lineage>
        <taxon>Eukaryota</taxon>
        <taxon>Fungi</taxon>
        <taxon>Dikarya</taxon>
        <taxon>Ascomycota</taxon>
        <taxon>Pezizomycotina</taxon>
        <taxon>Dothideomycetes</taxon>
        <taxon>Pleosporomycetidae</taxon>
        <taxon>Gloniales</taxon>
        <taxon>Gloniaceae</taxon>
        <taxon>Glonium</taxon>
    </lineage>
</organism>
<evidence type="ECO:0000313" key="8">
    <source>
        <dbReference type="EMBL" id="OCL09458.1"/>
    </source>
</evidence>
<feature type="transmembrane region" description="Helical" evidence="6">
    <location>
        <begin position="91"/>
        <end position="112"/>
    </location>
</feature>
<feature type="transmembrane region" description="Helical" evidence="6">
    <location>
        <begin position="221"/>
        <end position="247"/>
    </location>
</feature>
<feature type="transmembrane region" description="Helical" evidence="6">
    <location>
        <begin position="694"/>
        <end position="715"/>
    </location>
</feature>
<dbReference type="PANTHER" id="PTHR24064">
    <property type="entry name" value="SOLUTE CARRIER FAMILY 22 MEMBER"/>
    <property type="match status" value="1"/>
</dbReference>
<feature type="transmembrane region" description="Helical" evidence="6">
    <location>
        <begin position="735"/>
        <end position="755"/>
    </location>
</feature>
<evidence type="ECO:0000256" key="2">
    <source>
        <dbReference type="ARBA" id="ARBA00022692"/>
    </source>
</evidence>
<reference evidence="8 9" key="1">
    <citation type="journal article" date="2016" name="Nat. Commun.">
        <title>Ectomycorrhizal ecology is imprinted in the genome of the dominant symbiotic fungus Cenococcum geophilum.</title>
        <authorList>
            <consortium name="DOE Joint Genome Institute"/>
            <person name="Peter M."/>
            <person name="Kohler A."/>
            <person name="Ohm R.A."/>
            <person name="Kuo A."/>
            <person name="Krutzmann J."/>
            <person name="Morin E."/>
            <person name="Arend M."/>
            <person name="Barry K.W."/>
            <person name="Binder M."/>
            <person name="Choi C."/>
            <person name="Clum A."/>
            <person name="Copeland A."/>
            <person name="Grisel N."/>
            <person name="Haridas S."/>
            <person name="Kipfer T."/>
            <person name="LaButti K."/>
            <person name="Lindquist E."/>
            <person name="Lipzen A."/>
            <person name="Maire R."/>
            <person name="Meier B."/>
            <person name="Mihaltcheva S."/>
            <person name="Molinier V."/>
            <person name="Murat C."/>
            <person name="Poggeler S."/>
            <person name="Quandt C.A."/>
            <person name="Sperisen C."/>
            <person name="Tritt A."/>
            <person name="Tisserant E."/>
            <person name="Crous P.W."/>
            <person name="Henrissat B."/>
            <person name="Nehls U."/>
            <person name="Egli S."/>
            <person name="Spatafora J.W."/>
            <person name="Grigoriev I.V."/>
            <person name="Martin F.M."/>
        </authorList>
    </citation>
    <scope>NUCLEOTIDE SEQUENCE [LARGE SCALE GENOMIC DNA]</scope>
    <source>
        <strain evidence="8 9">CBS 207.34</strain>
    </source>
</reference>
<feature type="region of interest" description="Disordered" evidence="5">
    <location>
        <begin position="782"/>
        <end position="842"/>
    </location>
</feature>
<feature type="compositionally biased region" description="Low complexity" evidence="5">
    <location>
        <begin position="343"/>
        <end position="366"/>
    </location>
</feature>
<keyword evidence="3 6" id="KW-1133">Transmembrane helix</keyword>
<dbReference type="AlphaFoldDB" id="A0A8E2F382"/>
<evidence type="ECO:0000256" key="4">
    <source>
        <dbReference type="ARBA" id="ARBA00023136"/>
    </source>
</evidence>
<proteinExistence type="predicted"/>
<accession>A0A8E2F382</accession>
<keyword evidence="2 6" id="KW-0812">Transmembrane</keyword>
<dbReference type="PROSITE" id="PS50850">
    <property type="entry name" value="MFS"/>
    <property type="match status" value="1"/>
</dbReference>
<dbReference type="GO" id="GO:0016020">
    <property type="term" value="C:membrane"/>
    <property type="evidence" value="ECO:0007669"/>
    <property type="project" value="UniProtKB-SubCell"/>
</dbReference>
<feature type="compositionally biased region" description="Polar residues" evidence="5">
    <location>
        <begin position="385"/>
        <end position="397"/>
    </location>
</feature>
<keyword evidence="4 6" id="KW-0472">Membrane</keyword>
<protein>
    <submittedName>
        <fullName evidence="8">MFS general substrate transporter</fullName>
    </submittedName>
</protein>
<feature type="compositionally biased region" description="Basic and acidic residues" evidence="5">
    <location>
        <begin position="782"/>
        <end position="792"/>
    </location>
</feature>
<evidence type="ECO:0000256" key="5">
    <source>
        <dbReference type="SAM" id="MobiDB-lite"/>
    </source>
</evidence>
<feature type="domain" description="Major facilitator superfamily (MFS) profile" evidence="7">
    <location>
        <begin position="64"/>
        <end position="759"/>
    </location>
</feature>
<feature type="transmembrane region" description="Helical" evidence="6">
    <location>
        <begin position="601"/>
        <end position="620"/>
    </location>
</feature>
<evidence type="ECO:0000256" key="3">
    <source>
        <dbReference type="ARBA" id="ARBA00022989"/>
    </source>
</evidence>
<dbReference type="Gene3D" id="1.20.1250.20">
    <property type="entry name" value="MFS general substrate transporter like domains"/>
    <property type="match status" value="2"/>
</dbReference>
<feature type="transmembrane region" description="Helical" evidence="6">
    <location>
        <begin position="154"/>
        <end position="173"/>
    </location>
</feature>
<dbReference type="EMBL" id="KV749434">
    <property type="protein sequence ID" value="OCL09458.1"/>
    <property type="molecule type" value="Genomic_DNA"/>
</dbReference>
<dbReference type="GO" id="GO:0022857">
    <property type="term" value="F:transmembrane transporter activity"/>
    <property type="evidence" value="ECO:0007669"/>
    <property type="project" value="InterPro"/>
</dbReference>
<feature type="region of interest" description="Disordered" evidence="5">
    <location>
        <begin position="325"/>
        <end position="433"/>
    </location>
</feature>
<dbReference type="Proteomes" id="UP000250140">
    <property type="component" value="Unassembled WGS sequence"/>
</dbReference>